<proteinExistence type="predicted"/>
<evidence type="ECO:0000313" key="1">
    <source>
        <dbReference type="EMBL" id="JAD14818.1"/>
    </source>
</evidence>
<reference evidence="1" key="1">
    <citation type="submission" date="2014-09" db="EMBL/GenBank/DDBJ databases">
        <authorList>
            <person name="Magalhaes I.L.F."/>
            <person name="Oliveira U."/>
            <person name="Santos F.R."/>
            <person name="Vidigal T.H.D.A."/>
            <person name="Brescovit A.D."/>
            <person name="Santos A.J."/>
        </authorList>
    </citation>
    <scope>NUCLEOTIDE SEQUENCE</scope>
    <source>
        <tissue evidence="1">Shoot tissue taken approximately 20 cm above the soil surface</tissue>
    </source>
</reference>
<dbReference type="AlphaFoldDB" id="A0A0A8XQ67"/>
<organism evidence="1">
    <name type="scientific">Arundo donax</name>
    <name type="common">Giant reed</name>
    <name type="synonym">Donax arundinaceus</name>
    <dbReference type="NCBI Taxonomy" id="35708"/>
    <lineage>
        <taxon>Eukaryota</taxon>
        <taxon>Viridiplantae</taxon>
        <taxon>Streptophyta</taxon>
        <taxon>Embryophyta</taxon>
        <taxon>Tracheophyta</taxon>
        <taxon>Spermatophyta</taxon>
        <taxon>Magnoliopsida</taxon>
        <taxon>Liliopsida</taxon>
        <taxon>Poales</taxon>
        <taxon>Poaceae</taxon>
        <taxon>PACMAD clade</taxon>
        <taxon>Arundinoideae</taxon>
        <taxon>Arundineae</taxon>
        <taxon>Arundo</taxon>
    </lineage>
</organism>
<dbReference type="EMBL" id="GBRH01283077">
    <property type="protein sequence ID" value="JAD14818.1"/>
    <property type="molecule type" value="Transcribed_RNA"/>
</dbReference>
<protein>
    <submittedName>
        <fullName evidence="1">Uncharacterized protein</fullName>
    </submittedName>
</protein>
<sequence length="51" mass="5329">MLLFAQANASNVSASAAVGEPHKEGAEVLGHRALLQPEPLPLAAQQDRVQP</sequence>
<name>A0A0A8XQ67_ARUDO</name>
<reference evidence="1" key="2">
    <citation type="journal article" date="2015" name="Data Brief">
        <title>Shoot transcriptome of the giant reed, Arundo donax.</title>
        <authorList>
            <person name="Barrero R.A."/>
            <person name="Guerrero F.D."/>
            <person name="Moolhuijzen P."/>
            <person name="Goolsby J.A."/>
            <person name="Tidwell J."/>
            <person name="Bellgard S.E."/>
            <person name="Bellgard M.I."/>
        </authorList>
    </citation>
    <scope>NUCLEOTIDE SEQUENCE</scope>
    <source>
        <tissue evidence="1">Shoot tissue taken approximately 20 cm above the soil surface</tissue>
    </source>
</reference>
<accession>A0A0A8XQ67</accession>